<accession>X1B0G6</accession>
<feature type="non-terminal residue" evidence="1">
    <location>
        <position position="1"/>
    </location>
</feature>
<protein>
    <submittedName>
        <fullName evidence="1">Uncharacterized protein</fullName>
    </submittedName>
</protein>
<organism evidence="1">
    <name type="scientific">marine sediment metagenome</name>
    <dbReference type="NCBI Taxonomy" id="412755"/>
    <lineage>
        <taxon>unclassified sequences</taxon>
        <taxon>metagenomes</taxon>
        <taxon>ecological metagenomes</taxon>
    </lineage>
</organism>
<sequence>PPRSLWFLSVKKMRVKAYLVAKKVGFKGGSCIFHPYRKDFLTNKWYFSPHFHMIGHGWIHGVKEEYEKNGWVARNLGVRDSIHGTAFYQLSHAGNHKKMATITWFGIFAYNNFKAKPLPKPDPELCPWCKKELQRVVWEGVGSNPLPDEVGTYFVRAKGWRYERGFLGVKKCCVIV</sequence>
<dbReference type="AlphaFoldDB" id="X1B0G6"/>
<proteinExistence type="predicted"/>
<gene>
    <name evidence="1" type="ORF">S01H4_30524</name>
</gene>
<reference evidence="1" key="1">
    <citation type="journal article" date="2014" name="Front. Microbiol.">
        <title>High frequency of phylogenetically diverse reductive dehalogenase-homologous genes in deep subseafloor sedimentary metagenomes.</title>
        <authorList>
            <person name="Kawai M."/>
            <person name="Futagami T."/>
            <person name="Toyoda A."/>
            <person name="Takaki Y."/>
            <person name="Nishi S."/>
            <person name="Hori S."/>
            <person name="Arai W."/>
            <person name="Tsubouchi T."/>
            <person name="Morono Y."/>
            <person name="Uchiyama I."/>
            <person name="Ito T."/>
            <person name="Fujiyama A."/>
            <person name="Inagaki F."/>
            <person name="Takami H."/>
        </authorList>
    </citation>
    <scope>NUCLEOTIDE SEQUENCE</scope>
    <source>
        <strain evidence="1">Expedition CK06-06</strain>
    </source>
</reference>
<comment type="caution">
    <text evidence="1">The sequence shown here is derived from an EMBL/GenBank/DDBJ whole genome shotgun (WGS) entry which is preliminary data.</text>
</comment>
<evidence type="ECO:0000313" key="1">
    <source>
        <dbReference type="EMBL" id="GAG88425.1"/>
    </source>
</evidence>
<name>X1B0G6_9ZZZZ</name>
<dbReference type="EMBL" id="BART01015765">
    <property type="protein sequence ID" value="GAG88425.1"/>
    <property type="molecule type" value="Genomic_DNA"/>
</dbReference>